<evidence type="ECO:0000313" key="2">
    <source>
        <dbReference type="Proteomes" id="UP001181086"/>
    </source>
</evidence>
<reference evidence="1" key="1">
    <citation type="submission" date="2023-10" db="EMBL/GenBank/DDBJ databases">
        <title>Genome of Potential pathogenic bacteria in Crohn's disease.</title>
        <authorList>
            <person name="Rodriguez-Palacios A."/>
        </authorList>
    </citation>
    <scope>NUCLEOTIDE SEQUENCE</scope>
    <source>
        <strain evidence="1">CavFT-hAR62</strain>
    </source>
</reference>
<organism evidence="1 2">
    <name type="scientific">Phocaeicola dorei</name>
    <dbReference type="NCBI Taxonomy" id="357276"/>
    <lineage>
        <taxon>Bacteria</taxon>
        <taxon>Pseudomonadati</taxon>
        <taxon>Bacteroidota</taxon>
        <taxon>Bacteroidia</taxon>
        <taxon>Bacteroidales</taxon>
        <taxon>Bacteroidaceae</taxon>
        <taxon>Phocaeicola</taxon>
    </lineage>
</organism>
<dbReference type="EMBL" id="JAWDEV010000013">
    <property type="protein sequence ID" value="MDU0272678.1"/>
    <property type="molecule type" value="Genomic_DNA"/>
</dbReference>
<proteinExistence type="predicted"/>
<comment type="caution">
    <text evidence="1">The sequence shown here is derived from an EMBL/GenBank/DDBJ whole genome shotgun (WGS) entry which is preliminary data.</text>
</comment>
<protein>
    <submittedName>
        <fullName evidence="1">Uncharacterized protein</fullName>
    </submittedName>
</protein>
<name>A0AAE4S3A6_9BACT</name>
<evidence type="ECO:0000313" key="1">
    <source>
        <dbReference type="EMBL" id="MDU0272678.1"/>
    </source>
</evidence>
<sequence length="75" mass="8461">MARKVVVSRLHKFTVFTVQAYRVHCTGLSCLVDKQSRFVPCNKVDKVVAVGIFVHKIMCCHHLSNFLFIGVAGNR</sequence>
<dbReference type="Proteomes" id="UP001181086">
    <property type="component" value="Unassembled WGS sequence"/>
</dbReference>
<gene>
    <name evidence="1" type="ORF">RVH45_22930</name>
</gene>
<dbReference type="AlphaFoldDB" id="A0AAE4S3A6"/>
<accession>A0AAE4S3A6</accession>